<organism evidence="3 4">
    <name type="scientific">Laccaria amethystina LaAM-08-1</name>
    <dbReference type="NCBI Taxonomy" id="1095629"/>
    <lineage>
        <taxon>Eukaryota</taxon>
        <taxon>Fungi</taxon>
        <taxon>Dikarya</taxon>
        <taxon>Basidiomycota</taxon>
        <taxon>Agaricomycotina</taxon>
        <taxon>Agaricomycetes</taxon>
        <taxon>Agaricomycetidae</taxon>
        <taxon>Agaricales</taxon>
        <taxon>Agaricineae</taxon>
        <taxon>Hydnangiaceae</taxon>
        <taxon>Laccaria</taxon>
    </lineage>
</organism>
<feature type="transmembrane region" description="Helical" evidence="2">
    <location>
        <begin position="49"/>
        <end position="69"/>
    </location>
</feature>
<keyword evidence="4" id="KW-1185">Reference proteome</keyword>
<accession>A0A0C9X0S4</accession>
<dbReference type="EMBL" id="KN839048">
    <property type="protein sequence ID" value="KIJ91151.1"/>
    <property type="molecule type" value="Genomic_DNA"/>
</dbReference>
<evidence type="ECO:0000256" key="2">
    <source>
        <dbReference type="SAM" id="Phobius"/>
    </source>
</evidence>
<dbReference type="Proteomes" id="UP000054477">
    <property type="component" value="Unassembled WGS sequence"/>
</dbReference>
<keyword evidence="2" id="KW-0812">Transmembrane</keyword>
<keyword evidence="2" id="KW-0472">Membrane</keyword>
<evidence type="ECO:0000256" key="1">
    <source>
        <dbReference type="SAM" id="MobiDB-lite"/>
    </source>
</evidence>
<dbReference type="AlphaFoldDB" id="A0A0C9X0S4"/>
<sequence length="148" mass="16405">MLESSKWEEEIGASTATWWNNCVLLAMPVVSTSWYFLPLQSLLNLTLSLFYLPNRSMLLFLGCIVSLVWFKGSGNDPSTGAPMSATPALGPRVAITGLLVVGTFYFAMIVKTLTRYEKEREEMRADAEMSMGAVSVQNGEPEDRGREI</sequence>
<reference evidence="3 4" key="1">
    <citation type="submission" date="2014-04" db="EMBL/GenBank/DDBJ databases">
        <authorList>
            <consortium name="DOE Joint Genome Institute"/>
            <person name="Kuo A."/>
            <person name="Kohler A."/>
            <person name="Nagy L.G."/>
            <person name="Floudas D."/>
            <person name="Copeland A."/>
            <person name="Barry K.W."/>
            <person name="Cichocki N."/>
            <person name="Veneault-Fourrey C."/>
            <person name="LaButti K."/>
            <person name="Lindquist E.A."/>
            <person name="Lipzen A."/>
            <person name="Lundell T."/>
            <person name="Morin E."/>
            <person name="Murat C."/>
            <person name="Sun H."/>
            <person name="Tunlid A."/>
            <person name="Henrissat B."/>
            <person name="Grigoriev I.V."/>
            <person name="Hibbett D.S."/>
            <person name="Martin F."/>
            <person name="Nordberg H.P."/>
            <person name="Cantor M.N."/>
            <person name="Hua S.X."/>
        </authorList>
    </citation>
    <scope>NUCLEOTIDE SEQUENCE [LARGE SCALE GENOMIC DNA]</scope>
    <source>
        <strain evidence="3 4">LaAM-08-1</strain>
    </source>
</reference>
<feature type="transmembrane region" description="Helical" evidence="2">
    <location>
        <begin position="89"/>
        <end position="110"/>
    </location>
</feature>
<evidence type="ECO:0000313" key="4">
    <source>
        <dbReference type="Proteomes" id="UP000054477"/>
    </source>
</evidence>
<evidence type="ECO:0000313" key="3">
    <source>
        <dbReference type="EMBL" id="KIJ91151.1"/>
    </source>
</evidence>
<proteinExistence type="predicted"/>
<feature type="transmembrane region" description="Helical" evidence="2">
    <location>
        <begin position="18"/>
        <end position="37"/>
    </location>
</feature>
<protein>
    <submittedName>
        <fullName evidence="3">Uncharacterized protein</fullName>
    </submittedName>
</protein>
<keyword evidence="2" id="KW-1133">Transmembrane helix</keyword>
<name>A0A0C9X0S4_9AGAR</name>
<dbReference type="HOGENOM" id="CLU_1759119_0_0_1"/>
<feature type="region of interest" description="Disordered" evidence="1">
    <location>
        <begin position="127"/>
        <end position="148"/>
    </location>
</feature>
<gene>
    <name evidence="3" type="ORF">K443DRAFT_14647</name>
</gene>
<reference evidence="4" key="2">
    <citation type="submission" date="2015-01" db="EMBL/GenBank/DDBJ databases">
        <title>Evolutionary Origins and Diversification of the Mycorrhizal Mutualists.</title>
        <authorList>
            <consortium name="DOE Joint Genome Institute"/>
            <consortium name="Mycorrhizal Genomics Consortium"/>
            <person name="Kohler A."/>
            <person name="Kuo A."/>
            <person name="Nagy L.G."/>
            <person name="Floudas D."/>
            <person name="Copeland A."/>
            <person name="Barry K.W."/>
            <person name="Cichocki N."/>
            <person name="Veneault-Fourrey C."/>
            <person name="LaButti K."/>
            <person name="Lindquist E.A."/>
            <person name="Lipzen A."/>
            <person name="Lundell T."/>
            <person name="Morin E."/>
            <person name="Murat C."/>
            <person name="Riley R."/>
            <person name="Ohm R."/>
            <person name="Sun H."/>
            <person name="Tunlid A."/>
            <person name="Henrissat B."/>
            <person name="Grigoriev I.V."/>
            <person name="Hibbett D.S."/>
            <person name="Martin F."/>
        </authorList>
    </citation>
    <scope>NUCLEOTIDE SEQUENCE [LARGE SCALE GENOMIC DNA]</scope>
    <source>
        <strain evidence="4">LaAM-08-1</strain>
    </source>
</reference>